<keyword evidence="2" id="KW-0812">Transmembrane</keyword>
<dbReference type="EMBL" id="JAVFKD010000004">
    <property type="protein sequence ID" value="KAK5995418.1"/>
    <property type="molecule type" value="Genomic_DNA"/>
</dbReference>
<proteinExistence type="predicted"/>
<evidence type="ECO:0008006" key="5">
    <source>
        <dbReference type="Google" id="ProtNLM"/>
    </source>
</evidence>
<keyword evidence="4" id="KW-1185">Reference proteome</keyword>
<reference evidence="3 4" key="1">
    <citation type="submission" date="2024-01" db="EMBL/GenBank/DDBJ databases">
        <title>Complete genome of Cladobotryum mycophilum ATHUM6906.</title>
        <authorList>
            <person name="Christinaki A.C."/>
            <person name="Myridakis A.I."/>
            <person name="Kouvelis V.N."/>
        </authorList>
    </citation>
    <scope>NUCLEOTIDE SEQUENCE [LARGE SCALE GENOMIC DNA]</scope>
    <source>
        <strain evidence="3 4">ATHUM6906</strain>
    </source>
</reference>
<keyword evidence="2" id="KW-0472">Membrane</keyword>
<evidence type="ECO:0000313" key="3">
    <source>
        <dbReference type="EMBL" id="KAK5995418.1"/>
    </source>
</evidence>
<feature type="transmembrane region" description="Helical" evidence="2">
    <location>
        <begin position="53"/>
        <end position="75"/>
    </location>
</feature>
<evidence type="ECO:0000256" key="2">
    <source>
        <dbReference type="SAM" id="Phobius"/>
    </source>
</evidence>
<accession>A0ABR0STG7</accession>
<keyword evidence="2" id="KW-1133">Transmembrane helix</keyword>
<feature type="region of interest" description="Disordered" evidence="1">
    <location>
        <begin position="1"/>
        <end position="29"/>
    </location>
</feature>
<organism evidence="3 4">
    <name type="scientific">Cladobotryum mycophilum</name>
    <dbReference type="NCBI Taxonomy" id="491253"/>
    <lineage>
        <taxon>Eukaryota</taxon>
        <taxon>Fungi</taxon>
        <taxon>Dikarya</taxon>
        <taxon>Ascomycota</taxon>
        <taxon>Pezizomycotina</taxon>
        <taxon>Sordariomycetes</taxon>
        <taxon>Hypocreomycetidae</taxon>
        <taxon>Hypocreales</taxon>
        <taxon>Hypocreaceae</taxon>
        <taxon>Cladobotryum</taxon>
    </lineage>
</organism>
<protein>
    <recommendedName>
        <fullName evidence="5">Fucose-specific lectin</fullName>
    </recommendedName>
</protein>
<evidence type="ECO:0000313" key="4">
    <source>
        <dbReference type="Proteomes" id="UP001338125"/>
    </source>
</evidence>
<dbReference type="Proteomes" id="UP001338125">
    <property type="component" value="Unassembled WGS sequence"/>
</dbReference>
<name>A0ABR0STG7_9HYPO</name>
<sequence>MSHTFRIVPRDGTVRPPEPIPNDAPDKQPRSYWIHEDSAISVSEEECCSKRHWLWGCGVAVFFVILIATLVGVLGSRAAHYTENHANVTLPTQTHIPDTQGNSKDGNIATQILVHPKSPLAATSISNAIIDFKALVFHDADFDLIVIEWHGNDADVYKLKSRMRDDEPPRPLEGTSIRLVTYGPSDDLHLFYIDEDHRIVHLVQAFKMQDKQKENPWRRQKFVTKGNQDGQVVSGLRLTTVSFPRLDYKSFPPELAVLYQVAGDNSSLTLATSSDPVGIDRWTTSSFKLKAIGSTANLTTDSRQLVVMPLNGTISGGPARALRVLWDEPTNRDQDPFGMMECFIGQSEKIMKDCFPMTEWKDASARKQLAAANPIQLIEPPVHSYEPMNVDKFVLPVLDTKGKLSELYWDGAAWSDQKAFSVEGSAPAIVKSPFTSVSITENSTLFAVADGRLLEFMRLGKRWEGSHGIKPDWLFLGILNMTYHEHKGRMTFYRG</sequence>
<gene>
    <name evidence="3" type="ORF">PT974_03823</name>
</gene>
<evidence type="ECO:0000256" key="1">
    <source>
        <dbReference type="SAM" id="MobiDB-lite"/>
    </source>
</evidence>
<comment type="caution">
    <text evidence="3">The sequence shown here is derived from an EMBL/GenBank/DDBJ whole genome shotgun (WGS) entry which is preliminary data.</text>
</comment>
<dbReference type="Gene3D" id="2.120.10.70">
    <property type="entry name" value="Fucose-specific lectin"/>
    <property type="match status" value="1"/>
</dbReference>